<sequence length="277" mass="30376">MTYIPLTRCAALASQARTMNRPHRITQPTVSTVELAHRLLNMPAEDRLTHVAALDDEELLAVMVALDLHTGSPYELWRDTPSGFAEDVLGLVLDEDLRAVLDVAAGGDVRRVAARVPASDNHTAAAVLLAWAALVSCPRPFGDTPRLAVSFAQYLATAASVWRILARFIDNARLPGRLDMARYAWWADDLEGPQRVMAFAVWNTNPDAMAGLHQFVAVVAEADRIADPEMRATMNFLADTTFGPSRFVALGGTTDEPEEWFELYESCDQVTSPAEAQ</sequence>
<protein>
    <recommendedName>
        <fullName evidence="3">DUF4274 domain-containing protein</fullName>
    </recommendedName>
</protein>
<accession>A0ABV3EEX1</accession>
<dbReference type="EMBL" id="JBEZLS010000026">
    <property type="protein sequence ID" value="MEU9355064.1"/>
    <property type="molecule type" value="Genomic_DNA"/>
</dbReference>
<evidence type="ECO:0008006" key="3">
    <source>
        <dbReference type="Google" id="ProtNLM"/>
    </source>
</evidence>
<organism evidence="1 2">
    <name type="scientific">Streptomyces griseoloalbus</name>
    <dbReference type="NCBI Taxonomy" id="67303"/>
    <lineage>
        <taxon>Bacteria</taxon>
        <taxon>Bacillati</taxon>
        <taxon>Actinomycetota</taxon>
        <taxon>Actinomycetes</taxon>
        <taxon>Kitasatosporales</taxon>
        <taxon>Streptomycetaceae</taxon>
        <taxon>Streptomyces</taxon>
    </lineage>
</organism>
<comment type="caution">
    <text evidence="1">The sequence shown here is derived from an EMBL/GenBank/DDBJ whole genome shotgun (WGS) entry which is preliminary data.</text>
</comment>
<gene>
    <name evidence="1" type="ORF">AB0D65_29720</name>
</gene>
<proteinExistence type="predicted"/>
<dbReference type="Proteomes" id="UP001551582">
    <property type="component" value="Unassembled WGS sequence"/>
</dbReference>
<evidence type="ECO:0000313" key="1">
    <source>
        <dbReference type="EMBL" id="MEU9355064.1"/>
    </source>
</evidence>
<evidence type="ECO:0000313" key="2">
    <source>
        <dbReference type="Proteomes" id="UP001551582"/>
    </source>
</evidence>
<name>A0ABV3EEX1_9ACTN</name>
<reference evidence="1 2" key="1">
    <citation type="submission" date="2024-06" db="EMBL/GenBank/DDBJ databases">
        <title>The Natural Products Discovery Center: Release of the First 8490 Sequenced Strains for Exploring Actinobacteria Biosynthetic Diversity.</title>
        <authorList>
            <person name="Kalkreuter E."/>
            <person name="Kautsar S.A."/>
            <person name="Yang D."/>
            <person name="Bader C.D."/>
            <person name="Teijaro C.N."/>
            <person name="Fluegel L."/>
            <person name="Davis C.M."/>
            <person name="Simpson J.R."/>
            <person name="Lauterbach L."/>
            <person name="Steele A.D."/>
            <person name="Gui C."/>
            <person name="Meng S."/>
            <person name="Li G."/>
            <person name="Viehrig K."/>
            <person name="Ye F."/>
            <person name="Su P."/>
            <person name="Kiefer A.F."/>
            <person name="Nichols A."/>
            <person name="Cepeda A.J."/>
            <person name="Yan W."/>
            <person name="Fan B."/>
            <person name="Jiang Y."/>
            <person name="Adhikari A."/>
            <person name="Zheng C.-J."/>
            <person name="Schuster L."/>
            <person name="Cowan T.M."/>
            <person name="Smanski M.J."/>
            <person name="Chevrette M.G."/>
            <person name="De Carvalho L.P.S."/>
            <person name="Shen B."/>
        </authorList>
    </citation>
    <scope>NUCLEOTIDE SEQUENCE [LARGE SCALE GENOMIC DNA]</scope>
    <source>
        <strain evidence="1 2">NPDC048274</strain>
    </source>
</reference>
<dbReference type="RefSeq" id="WP_359987438.1">
    <property type="nucleotide sequence ID" value="NZ_JBEZLS010000026.1"/>
</dbReference>
<keyword evidence="2" id="KW-1185">Reference proteome</keyword>